<reference evidence="17" key="1">
    <citation type="submission" date="2023-11" db="EMBL/GenBank/DDBJ databases">
        <title>Genome assemblies of two species of porcelain crab, Petrolisthes cinctipes and Petrolisthes manimaculis (Anomura: Porcellanidae).</title>
        <authorList>
            <person name="Angst P."/>
        </authorList>
    </citation>
    <scope>NUCLEOTIDE SEQUENCE</scope>
    <source>
        <strain evidence="17">PB745_02</strain>
        <tissue evidence="17">Gill</tissue>
    </source>
</reference>
<dbReference type="PANTHER" id="PTHR13808:SF1">
    <property type="entry name" value="HISTONE ACETYLTRANSFERASE"/>
    <property type="match status" value="1"/>
</dbReference>
<dbReference type="GO" id="GO:0031490">
    <property type="term" value="F:chromatin DNA binding"/>
    <property type="evidence" value="ECO:0007669"/>
    <property type="project" value="TreeGrafter"/>
</dbReference>
<dbReference type="GO" id="GO:0045944">
    <property type="term" value="P:positive regulation of transcription by RNA polymerase II"/>
    <property type="evidence" value="ECO:0007669"/>
    <property type="project" value="TreeGrafter"/>
</dbReference>
<dbReference type="FunFam" id="3.30.60.90:FF:000003">
    <property type="entry name" value="E1A binding protein p300"/>
    <property type="match status" value="1"/>
</dbReference>
<dbReference type="GO" id="GO:0008270">
    <property type="term" value="F:zinc ion binding"/>
    <property type="evidence" value="ECO:0007669"/>
    <property type="project" value="UniProtKB-KW"/>
</dbReference>
<evidence type="ECO:0000256" key="13">
    <source>
        <dbReference type="PROSITE-ProRule" id="PRU00228"/>
    </source>
</evidence>
<evidence type="ECO:0000256" key="2">
    <source>
        <dbReference type="ARBA" id="ARBA00013184"/>
    </source>
</evidence>
<dbReference type="PROSITE" id="PS51727">
    <property type="entry name" value="CBP_P300_HAT"/>
    <property type="match status" value="1"/>
</dbReference>
<sequence length="301" mass="34006">MLDRGITERIVLDYKDIHKQAIEDNIKSAAELPYFEGDYLPNILEEIITELDSEEKQKLEEEGAAVKSTMDPDPIIACDLMDGRDAFLTLARKRHLEFSSLRRAKYSTMVMMCELHNQGQDRFVFTCNHCKAHVETRYHCQECDDFDLCTSCFKTEDHNHKMVKLGLDLEDDTETKYLNLQEAHITSIERCIQVLVHASQCRDANCRLASCEKMKKVQEEAARQTGTGTAISYGKGNPGIVAVSQAPMMPPPIAPQQVRSQMPTNAMQQIGTLGPQVSQMNPMGKPNAVMQQQQAPQQQQQ</sequence>
<evidence type="ECO:0000256" key="6">
    <source>
        <dbReference type="ARBA" id="ARBA00022833"/>
    </source>
</evidence>
<keyword evidence="3" id="KW-0808">Transferase</keyword>
<dbReference type="PROSITE" id="PS01357">
    <property type="entry name" value="ZF_ZZ_1"/>
    <property type="match status" value="1"/>
</dbReference>
<evidence type="ECO:0000256" key="9">
    <source>
        <dbReference type="ARBA" id="ARBA00023159"/>
    </source>
</evidence>
<feature type="domain" description="ZZ-type" evidence="15">
    <location>
        <begin position="122"/>
        <end position="170"/>
    </location>
</feature>
<evidence type="ECO:0000256" key="12">
    <source>
        <dbReference type="ARBA" id="ARBA00048017"/>
    </source>
</evidence>
<dbReference type="GO" id="GO:0004402">
    <property type="term" value="F:histone acetyltransferase activity"/>
    <property type="evidence" value="ECO:0007669"/>
    <property type="project" value="InterPro"/>
</dbReference>
<dbReference type="PROSITE" id="PS50135">
    <property type="entry name" value="ZF_ZZ_2"/>
    <property type="match status" value="1"/>
</dbReference>
<evidence type="ECO:0000256" key="5">
    <source>
        <dbReference type="ARBA" id="ARBA00022771"/>
    </source>
</evidence>
<dbReference type="SUPFAM" id="SSF57933">
    <property type="entry name" value="TAZ domain"/>
    <property type="match status" value="1"/>
</dbReference>
<name>A0AAE1UM73_9EUCA</name>
<dbReference type="GO" id="GO:0003713">
    <property type="term" value="F:transcription coactivator activity"/>
    <property type="evidence" value="ECO:0007669"/>
    <property type="project" value="TreeGrafter"/>
</dbReference>
<evidence type="ECO:0000256" key="11">
    <source>
        <dbReference type="ARBA" id="ARBA00023242"/>
    </source>
</evidence>
<evidence type="ECO:0000259" key="16">
    <source>
        <dbReference type="PROSITE" id="PS51727"/>
    </source>
</evidence>
<gene>
    <name evidence="17" type="ORF">Pmani_000574</name>
</gene>
<keyword evidence="11" id="KW-0539">Nucleus</keyword>
<dbReference type="InterPro" id="IPR035898">
    <property type="entry name" value="TAZ_dom_sf"/>
</dbReference>
<protein>
    <recommendedName>
        <fullName evidence="2">histone acetyltransferase</fullName>
        <ecNumber evidence="2">2.3.1.48</ecNumber>
    </recommendedName>
</protein>
<comment type="subcellular location">
    <subcellularLocation>
        <location evidence="1">Nucleus</location>
    </subcellularLocation>
</comment>
<organism evidence="17 18">
    <name type="scientific">Petrolisthes manimaculis</name>
    <dbReference type="NCBI Taxonomy" id="1843537"/>
    <lineage>
        <taxon>Eukaryota</taxon>
        <taxon>Metazoa</taxon>
        <taxon>Ecdysozoa</taxon>
        <taxon>Arthropoda</taxon>
        <taxon>Crustacea</taxon>
        <taxon>Multicrustacea</taxon>
        <taxon>Malacostraca</taxon>
        <taxon>Eumalacostraca</taxon>
        <taxon>Eucarida</taxon>
        <taxon>Decapoda</taxon>
        <taxon>Pleocyemata</taxon>
        <taxon>Anomura</taxon>
        <taxon>Galatheoidea</taxon>
        <taxon>Porcellanidae</taxon>
        <taxon>Petrolisthes</taxon>
    </lineage>
</organism>
<dbReference type="GO" id="GO:0005667">
    <property type="term" value="C:transcription regulator complex"/>
    <property type="evidence" value="ECO:0007669"/>
    <property type="project" value="TreeGrafter"/>
</dbReference>
<evidence type="ECO:0000313" key="17">
    <source>
        <dbReference type="EMBL" id="KAK4329042.1"/>
    </source>
</evidence>
<evidence type="ECO:0000256" key="10">
    <source>
        <dbReference type="ARBA" id="ARBA00023163"/>
    </source>
</evidence>
<keyword evidence="18" id="KW-1185">Reference proteome</keyword>
<feature type="region of interest" description="Disordered" evidence="14">
    <location>
        <begin position="274"/>
        <end position="301"/>
    </location>
</feature>
<evidence type="ECO:0000256" key="8">
    <source>
        <dbReference type="ARBA" id="ARBA00023015"/>
    </source>
</evidence>
<dbReference type="Gene3D" id="1.20.1020.10">
    <property type="entry name" value="TAZ domain"/>
    <property type="match status" value="1"/>
</dbReference>
<dbReference type="CDD" id="cd02337">
    <property type="entry name" value="ZZ_CBP"/>
    <property type="match status" value="1"/>
</dbReference>
<keyword evidence="7" id="KW-0156">Chromatin regulator</keyword>
<comment type="caution">
    <text evidence="17">The sequence shown here is derived from an EMBL/GenBank/DDBJ whole genome shotgun (WGS) entry which is preliminary data.</text>
</comment>
<keyword evidence="8" id="KW-0805">Transcription regulation</keyword>
<proteinExistence type="predicted"/>
<dbReference type="InterPro" id="IPR031162">
    <property type="entry name" value="CBP_P300_HAT"/>
</dbReference>
<dbReference type="SMART" id="SM00291">
    <property type="entry name" value="ZnF_ZZ"/>
    <property type="match status" value="1"/>
</dbReference>
<accession>A0AAE1UM73</accession>
<evidence type="ECO:0000259" key="15">
    <source>
        <dbReference type="PROSITE" id="PS50135"/>
    </source>
</evidence>
<dbReference type="AlphaFoldDB" id="A0AAE1UM73"/>
<dbReference type="InterPro" id="IPR013178">
    <property type="entry name" value="Histone_AcTrfase_Rtt109/CBP"/>
</dbReference>
<dbReference type="Pfam" id="PF00569">
    <property type="entry name" value="ZZ"/>
    <property type="match status" value="1"/>
</dbReference>
<evidence type="ECO:0000256" key="4">
    <source>
        <dbReference type="ARBA" id="ARBA00022723"/>
    </source>
</evidence>
<dbReference type="Proteomes" id="UP001292094">
    <property type="component" value="Unassembled WGS sequence"/>
</dbReference>
<dbReference type="Gene3D" id="3.30.60.90">
    <property type="match status" value="1"/>
</dbReference>
<dbReference type="GO" id="GO:0005634">
    <property type="term" value="C:nucleus"/>
    <property type="evidence" value="ECO:0007669"/>
    <property type="project" value="UniProtKB-SubCell"/>
</dbReference>
<evidence type="ECO:0000256" key="1">
    <source>
        <dbReference type="ARBA" id="ARBA00004123"/>
    </source>
</evidence>
<feature type="domain" description="CBP/p300-type HAT" evidence="16">
    <location>
        <begin position="1"/>
        <end position="120"/>
    </location>
</feature>
<evidence type="ECO:0000256" key="3">
    <source>
        <dbReference type="ARBA" id="ARBA00022679"/>
    </source>
</evidence>
<dbReference type="EMBL" id="JAWZYT010000040">
    <property type="protein sequence ID" value="KAK4329042.1"/>
    <property type="molecule type" value="Genomic_DNA"/>
</dbReference>
<keyword evidence="9" id="KW-0010">Activator</keyword>
<keyword evidence="5 13" id="KW-0863">Zinc-finger</keyword>
<keyword evidence="4" id="KW-0479">Metal-binding</keyword>
<dbReference type="PANTHER" id="PTHR13808">
    <property type="entry name" value="CBP/P300-RELATED"/>
    <property type="match status" value="1"/>
</dbReference>
<evidence type="ECO:0000256" key="7">
    <source>
        <dbReference type="ARBA" id="ARBA00022853"/>
    </source>
</evidence>
<dbReference type="SUPFAM" id="SSF57850">
    <property type="entry name" value="RING/U-box"/>
    <property type="match status" value="1"/>
</dbReference>
<evidence type="ECO:0000256" key="14">
    <source>
        <dbReference type="SAM" id="MobiDB-lite"/>
    </source>
</evidence>
<dbReference type="InterPro" id="IPR000433">
    <property type="entry name" value="Znf_ZZ"/>
</dbReference>
<dbReference type="InterPro" id="IPR043145">
    <property type="entry name" value="Znf_ZZ_sf"/>
</dbReference>
<comment type="catalytic activity">
    <reaction evidence="12">
        <text>L-lysyl-[protein] + acetyl-CoA = N(6)-acetyl-L-lysyl-[protein] + CoA + H(+)</text>
        <dbReference type="Rhea" id="RHEA:45948"/>
        <dbReference type="Rhea" id="RHEA-COMP:9752"/>
        <dbReference type="Rhea" id="RHEA-COMP:10731"/>
        <dbReference type="ChEBI" id="CHEBI:15378"/>
        <dbReference type="ChEBI" id="CHEBI:29969"/>
        <dbReference type="ChEBI" id="CHEBI:57287"/>
        <dbReference type="ChEBI" id="CHEBI:57288"/>
        <dbReference type="ChEBI" id="CHEBI:61930"/>
        <dbReference type="EC" id="2.3.1.48"/>
    </reaction>
</comment>
<keyword evidence="10" id="KW-0804">Transcription</keyword>
<dbReference type="GO" id="GO:0000123">
    <property type="term" value="C:histone acetyltransferase complex"/>
    <property type="evidence" value="ECO:0007669"/>
    <property type="project" value="TreeGrafter"/>
</dbReference>
<evidence type="ECO:0000313" key="18">
    <source>
        <dbReference type="Proteomes" id="UP001292094"/>
    </source>
</evidence>
<keyword evidence="6" id="KW-0862">Zinc</keyword>
<feature type="compositionally biased region" description="Low complexity" evidence="14">
    <location>
        <begin position="291"/>
        <end position="301"/>
    </location>
</feature>
<dbReference type="EC" id="2.3.1.48" evidence="2"/>